<reference evidence="2 3" key="1">
    <citation type="submission" date="2023-07" db="EMBL/GenBank/DDBJ databases">
        <title>Sorghum-associated microbial communities from plants grown in Nebraska, USA.</title>
        <authorList>
            <person name="Schachtman D."/>
        </authorList>
    </citation>
    <scope>NUCLEOTIDE SEQUENCE [LARGE SCALE GENOMIC DNA]</scope>
    <source>
        <strain evidence="2 3">BE190</strain>
    </source>
</reference>
<dbReference type="SUPFAM" id="SSF53448">
    <property type="entry name" value="Nucleotide-diphospho-sugar transferases"/>
    <property type="match status" value="1"/>
</dbReference>
<evidence type="ECO:0000313" key="3">
    <source>
        <dbReference type="Proteomes" id="UP001253595"/>
    </source>
</evidence>
<evidence type="ECO:0000256" key="1">
    <source>
        <dbReference type="ARBA" id="ARBA00022679"/>
    </source>
</evidence>
<dbReference type="PANTHER" id="PTHR32385">
    <property type="entry name" value="MANNOSYL PHOSPHORYLINOSITOL CERAMIDE SYNTHASE"/>
    <property type="match status" value="1"/>
</dbReference>
<proteinExistence type="predicted"/>
<dbReference type="RefSeq" id="WP_310074692.1">
    <property type="nucleotide sequence ID" value="NZ_JAVDVX010000006.1"/>
</dbReference>
<gene>
    <name evidence="2" type="ORF">J2X05_003448</name>
</gene>
<accession>A0ABU1V1T5</accession>
<dbReference type="InterPro" id="IPR051706">
    <property type="entry name" value="Glycosyltransferase_domain"/>
</dbReference>
<dbReference type="EMBL" id="JAVDVX010000006">
    <property type="protein sequence ID" value="MDR7091413.1"/>
    <property type="molecule type" value="Genomic_DNA"/>
</dbReference>
<dbReference type="Pfam" id="PF04488">
    <property type="entry name" value="Gly_transf_sug"/>
    <property type="match status" value="1"/>
</dbReference>
<organism evidence="2 3">
    <name type="scientific">Cellvibrio fibrivorans</name>
    <dbReference type="NCBI Taxonomy" id="126350"/>
    <lineage>
        <taxon>Bacteria</taxon>
        <taxon>Pseudomonadati</taxon>
        <taxon>Pseudomonadota</taxon>
        <taxon>Gammaproteobacteria</taxon>
        <taxon>Cellvibrionales</taxon>
        <taxon>Cellvibrionaceae</taxon>
        <taxon>Cellvibrio</taxon>
    </lineage>
</organism>
<dbReference type="InterPro" id="IPR007577">
    <property type="entry name" value="GlycoTrfase_DXD_sugar-bd_CS"/>
</dbReference>
<sequence>MIPKILHQCSKSYVWEERQLTKRARELMPDFEYHAWTDESNLQLVKDKAPQFLDDYLSIPAGVIRVDIARCLYLYVYGGIYFDTDYVFYKPLDEKFLANKCVLAIEEKECKSIGGSYKLGNAFMASAPGFDMWLKFIERIFAKHHAGETNIVFLSGPHALTLFLQDNPQYNDDITIMPGHVIYPEFAMAKLTAKKTAQTIGAHLCWGSWRGKPLHQYVRSRLRRWISAVV</sequence>
<dbReference type="InterPro" id="IPR029044">
    <property type="entry name" value="Nucleotide-diphossugar_trans"/>
</dbReference>
<protein>
    <submittedName>
        <fullName evidence="2">Mannosyltransferase OCH1-like enzyme</fullName>
    </submittedName>
</protein>
<keyword evidence="1" id="KW-0808">Transferase</keyword>
<name>A0ABU1V1T5_9GAMM</name>
<evidence type="ECO:0000313" key="2">
    <source>
        <dbReference type="EMBL" id="MDR7091413.1"/>
    </source>
</evidence>
<dbReference type="Gene3D" id="3.90.550.20">
    <property type="match status" value="1"/>
</dbReference>
<dbReference type="PANTHER" id="PTHR32385:SF23">
    <property type="entry name" value="NUCLEOTIDE-DIPHOSPHO-SUGAR TRANSFERASE"/>
    <property type="match status" value="1"/>
</dbReference>
<keyword evidence="3" id="KW-1185">Reference proteome</keyword>
<comment type="caution">
    <text evidence="2">The sequence shown here is derived from an EMBL/GenBank/DDBJ whole genome shotgun (WGS) entry which is preliminary data.</text>
</comment>
<dbReference type="Proteomes" id="UP001253595">
    <property type="component" value="Unassembled WGS sequence"/>
</dbReference>